<feature type="transmembrane region" description="Helical" evidence="8">
    <location>
        <begin position="212"/>
        <end position="234"/>
    </location>
</feature>
<sequence length="497" mass="54497">MSLAVILLFVVVGARFTEHTGRAFGVIQNILITYFGWFYVIAVTFFLIFVVILMFSRYGSIRLGGNDSEPDYSYGTWFAMLFSAGMGIGLLFFSVAEPISHFAEPPVEAGGTVAAAQNALRLTYFHWGLHAWGIYIIVGLSLAYFSFRRGLPLAIRSAFYPLLGPRIYGPIGNLIDILAVFGTMFGIATSLGLGVMQINAGLNYLFGLAESIPIQIALIAIITAIATLSVVLGLDRGIRRLSEFNLSLGLLLALLVLAIGPTMFIVDNVVQTTGFYLQRLLETTVWLNAFGDKEWQAEWTLFYWGWWIAWSPFVGMFIARISRGRTIREFILGVLLVPTLLTFAWMAIFGGTALHIELFGEGGLVQIVEDNLPLALFALLQDFPFAMLTSSIATIVVLTFFVTSSDSGSLVIDILASGGHAQSPTIQRLFWAVLEGVVAAILLLTGGLLALQTAAVTTALPFTVVLLFMCYSLHRSLRSEPLTPGRHPNLYGDEKWD</sequence>
<keyword evidence="10" id="KW-1185">Reference proteome</keyword>
<gene>
    <name evidence="9" type="ORF">CAL65_18080</name>
</gene>
<evidence type="ECO:0000256" key="6">
    <source>
        <dbReference type="ARBA" id="ARBA00022989"/>
    </source>
</evidence>
<dbReference type="GO" id="GO:0005886">
    <property type="term" value="C:plasma membrane"/>
    <property type="evidence" value="ECO:0007669"/>
    <property type="project" value="UniProtKB-SubCell"/>
</dbReference>
<evidence type="ECO:0000256" key="4">
    <source>
        <dbReference type="ARBA" id="ARBA00022475"/>
    </source>
</evidence>
<feature type="transmembrane region" description="Helical" evidence="8">
    <location>
        <begin position="76"/>
        <end position="96"/>
    </location>
</feature>
<dbReference type="GO" id="GO:0022857">
    <property type="term" value="F:transmembrane transporter activity"/>
    <property type="evidence" value="ECO:0007669"/>
    <property type="project" value="InterPro"/>
</dbReference>
<evidence type="ECO:0000256" key="1">
    <source>
        <dbReference type="ARBA" id="ARBA00004651"/>
    </source>
</evidence>
<evidence type="ECO:0000313" key="9">
    <source>
        <dbReference type="EMBL" id="RFA33079.1"/>
    </source>
</evidence>
<comment type="caution">
    <text evidence="9">The sequence shown here is derived from an EMBL/GenBank/DDBJ whole genome shotgun (WGS) entry which is preliminary data.</text>
</comment>
<organism evidence="9 10">
    <name type="scientific">Alkalilimnicola ehrlichii</name>
    <dbReference type="NCBI Taxonomy" id="351052"/>
    <lineage>
        <taxon>Bacteria</taxon>
        <taxon>Pseudomonadati</taxon>
        <taxon>Pseudomonadota</taxon>
        <taxon>Gammaproteobacteria</taxon>
        <taxon>Chromatiales</taxon>
        <taxon>Ectothiorhodospiraceae</taxon>
        <taxon>Alkalilimnicola</taxon>
    </lineage>
</organism>
<dbReference type="AlphaFoldDB" id="A0A3E0WKZ4"/>
<feature type="transmembrane region" description="Helical" evidence="8">
    <location>
        <begin position="246"/>
        <end position="266"/>
    </location>
</feature>
<feature type="transmembrane region" description="Helical" evidence="8">
    <location>
        <begin position="429"/>
        <end position="449"/>
    </location>
</feature>
<dbReference type="PANTHER" id="PTHR30047">
    <property type="entry name" value="HIGH-AFFINITY CHOLINE TRANSPORT PROTEIN-RELATED"/>
    <property type="match status" value="1"/>
</dbReference>
<dbReference type="PANTHER" id="PTHR30047:SF7">
    <property type="entry name" value="HIGH-AFFINITY CHOLINE TRANSPORT PROTEIN"/>
    <property type="match status" value="1"/>
</dbReference>
<dbReference type="NCBIfam" id="TIGR00842">
    <property type="entry name" value="bcct"/>
    <property type="match status" value="1"/>
</dbReference>
<feature type="transmembrane region" description="Helical" evidence="8">
    <location>
        <begin position="374"/>
        <end position="402"/>
    </location>
</feature>
<keyword evidence="3" id="KW-0813">Transport</keyword>
<name>A0A3E0WKZ4_9GAMM</name>
<accession>A0A3E0WKZ4</accession>
<keyword evidence="6 8" id="KW-1133">Transmembrane helix</keyword>
<dbReference type="OrthoDB" id="9775735at2"/>
<protein>
    <submittedName>
        <fullName evidence="9">Choline transporter</fullName>
    </submittedName>
</protein>
<evidence type="ECO:0000256" key="2">
    <source>
        <dbReference type="ARBA" id="ARBA00005658"/>
    </source>
</evidence>
<keyword evidence="4" id="KW-1003">Cell membrane</keyword>
<evidence type="ECO:0000256" key="5">
    <source>
        <dbReference type="ARBA" id="ARBA00022692"/>
    </source>
</evidence>
<feature type="transmembrane region" description="Helical" evidence="8">
    <location>
        <begin position="33"/>
        <end position="55"/>
    </location>
</feature>
<reference evidence="10" key="1">
    <citation type="submission" date="2017-05" db="EMBL/GenBank/DDBJ databases">
        <authorList>
            <person name="Sharma S."/>
            <person name="Sidhu C."/>
            <person name="Pinnaka A.K."/>
        </authorList>
    </citation>
    <scope>NUCLEOTIDE SEQUENCE [LARGE SCALE GENOMIC DNA]</scope>
    <source>
        <strain evidence="10">AK93</strain>
    </source>
</reference>
<feature type="transmembrane region" description="Helical" evidence="8">
    <location>
        <begin position="129"/>
        <end position="147"/>
    </location>
</feature>
<comment type="similarity">
    <text evidence="2">Belongs to the BCCT transporter (TC 2.A.15) family.</text>
</comment>
<evidence type="ECO:0000256" key="7">
    <source>
        <dbReference type="ARBA" id="ARBA00023136"/>
    </source>
</evidence>
<keyword evidence="5 8" id="KW-0812">Transmembrane</keyword>
<dbReference type="EMBL" id="NFZW01000023">
    <property type="protein sequence ID" value="RFA33079.1"/>
    <property type="molecule type" value="Genomic_DNA"/>
</dbReference>
<keyword evidence="7 8" id="KW-0472">Membrane</keyword>
<feature type="transmembrane region" description="Helical" evidence="8">
    <location>
        <begin position="167"/>
        <end position="192"/>
    </location>
</feature>
<dbReference type="InterPro" id="IPR000060">
    <property type="entry name" value="BCCT_transptr"/>
</dbReference>
<dbReference type="RefSeq" id="WP_116303602.1">
    <property type="nucleotide sequence ID" value="NZ_NFZV01000024.1"/>
</dbReference>
<feature type="transmembrane region" description="Helical" evidence="8">
    <location>
        <begin position="455"/>
        <end position="473"/>
    </location>
</feature>
<dbReference type="Proteomes" id="UP000256763">
    <property type="component" value="Unassembled WGS sequence"/>
</dbReference>
<proteinExistence type="inferred from homology"/>
<evidence type="ECO:0000313" key="10">
    <source>
        <dbReference type="Proteomes" id="UP000256763"/>
    </source>
</evidence>
<feature type="transmembrane region" description="Helical" evidence="8">
    <location>
        <begin position="331"/>
        <end position="354"/>
    </location>
</feature>
<comment type="subcellular location">
    <subcellularLocation>
        <location evidence="1">Cell membrane</location>
        <topology evidence="1">Multi-pass membrane protein</topology>
    </subcellularLocation>
</comment>
<evidence type="ECO:0000256" key="3">
    <source>
        <dbReference type="ARBA" id="ARBA00022448"/>
    </source>
</evidence>
<evidence type="ECO:0000256" key="8">
    <source>
        <dbReference type="SAM" id="Phobius"/>
    </source>
</evidence>
<dbReference type="Pfam" id="PF02028">
    <property type="entry name" value="BCCT"/>
    <property type="match status" value="1"/>
</dbReference>
<feature type="transmembrane region" description="Helical" evidence="8">
    <location>
        <begin position="301"/>
        <end position="319"/>
    </location>
</feature>